<dbReference type="Proteomes" id="UP000294650">
    <property type="component" value="Unassembled WGS sequence"/>
</dbReference>
<dbReference type="OrthoDB" id="1683552at2"/>
<evidence type="ECO:0000313" key="1">
    <source>
        <dbReference type="EMBL" id="TCT23636.1"/>
    </source>
</evidence>
<keyword evidence="2" id="KW-1185">Reference proteome</keyword>
<protein>
    <submittedName>
        <fullName evidence="1">Uncharacterized protein</fullName>
    </submittedName>
</protein>
<evidence type="ECO:0000313" key="2">
    <source>
        <dbReference type="Proteomes" id="UP000294650"/>
    </source>
</evidence>
<organism evidence="1 2">
    <name type="scientific">Melghiribacillus thermohalophilus</name>
    <dbReference type="NCBI Taxonomy" id="1324956"/>
    <lineage>
        <taxon>Bacteria</taxon>
        <taxon>Bacillati</taxon>
        <taxon>Bacillota</taxon>
        <taxon>Bacilli</taxon>
        <taxon>Bacillales</taxon>
        <taxon>Bacillaceae</taxon>
        <taxon>Melghiribacillus</taxon>
    </lineage>
</organism>
<reference evidence="1 2" key="1">
    <citation type="submission" date="2019-03" db="EMBL/GenBank/DDBJ databases">
        <title>Genomic Encyclopedia of Type Strains, Phase IV (KMG-IV): sequencing the most valuable type-strain genomes for metagenomic binning, comparative biology and taxonomic classification.</title>
        <authorList>
            <person name="Goeker M."/>
        </authorList>
    </citation>
    <scope>NUCLEOTIDE SEQUENCE [LARGE SCALE GENOMIC DNA]</scope>
    <source>
        <strain evidence="1 2">DSM 25894</strain>
    </source>
</reference>
<comment type="caution">
    <text evidence="1">The sequence shown here is derived from an EMBL/GenBank/DDBJ whole genome shotgun (WGS) entry which is preliminary data.</text>
</comment>
<accession>A0A4R3N692</accession>
<sequence>MYLCPLCNGMKTIEKTCPSCQGQMSDQGRVIDFFDDYSPYMEDEGMKWLDGVADSARRHLCIHLFHCPQCDYDIQIAIQERKGKW</sequence>
<name>A0A4R3N692_9BACI</name>
<dbReference type="AlphaFoldDB" id="A0A4R3N692"/>
<gene>
    <name evidence="1" type="ORF">EDD68_10646</name>
</gene>
<proteinExistence type="predicted"/>
<dbReference type="EMBL" id="SMAN01000006">
    <property type="protein sequence ID" value="TCT23636.1"/>
    <property type="molecule type" value="Genomic_DNA"/>
</dbReference>